<keyword evidence="1" id="KW-0902">Two-component regulatory system</keyword>
<reference evidence="5" key="1">
    <citation type="submission" date="2017-08" db="EMBL/GenBank/DDBJ databases">
        <title>A dynamic microbial community with high functional redundancy inhabits the cold, oxic subseafloor aquifer.</title>
        <authorList>
            <person name="Tully B.J."/>
            <person name="Wheat C.G."/>
            <person name="Glazer B.T."/>
            <person name="Huber J.A."/>
        </authorList>
    </citation>
    <scope>NUCLEOTIDE SEQUENCE [LARGE SCALE GENOMIC DNA]</scope>
</reference>
<dbReference type="EMBL" id="NVUL01000029">
    <property type="protein sequence ID" value="PCI78628.1"/>
    <property type="molecule type" value="Genomic_DNA"/>
</dbReference>
<feature type="transmembrane region" description="Helical" evidence="2">
    <location>
        <begin position="27"/>
        <end position="47"/>
    </location>
</feature>
<feature type="transmembrane region" description="Helical" evidence="2">
    <location>
        <begin position="91"/>
        <end position="112"/>
    </location>
</feature>
<keyword evidence="2" id="KW-1133">Transmembrane helix</keyword>
<evidence type="ECO:0000259" key="3">
    <source>
        <dbReference type="PROSITE" id="PS50930"/>
    </source>
</evidence>
<proteinExistence type="predicted"/>
<keyword evidence="2" id="KW-0812">Transmembrane</keyword>
<feature type="transmembrane region" description="Helical" evidence="2">
    <location>
        <begin position="53"/>
        <end position="70"/>
    </location>
</feature>
<organism evidence="4 5">
    <name type="scientific">SAR86 cluster bacterium</name>
    <dbReference type="NCBI Taxonomy" id="2030880"/>
    <lineage>
        <taxon>Bacteria</taxon>
        <taxon>Pseudomonadati</taxon>
        <taxon>Pseudomonadota</taxon>
        <taxon>Gammaproteobacteria</taxon>
        <taxon>SAR86 cluster</taxon>
    </lineage>
</organism>
<feature type="transmembrane region" description="Helical" evidence="2">
    <location>
        <begin position="124"/>
        <end position="145"/>
    </location>
</feature>
<evidence type="ECO:0000256" key="2">
    <source>
        <dbReference type="SAM" id="Phobius"/>
    </source>
</evidence>
<dbReference type="GO" id="GO:0000160">
    <property type="term" value="P:phosphorelay signal transduction system"/>
    <property type="evidence" value="ECO:0007669"/>
    <property type="project" value="UniProtKB-KW"/>
</dbReference>
<feature type="domain" description="HTH LytTR-type" evidence="3">
    <location>
        <begin position="182"/>
        <end position="271"/>
    </location>
</feature>
<accession>A0A2A4X7M4</accession>
<dbReference type="PROSITE" id="PS50930">
    <property type="entry name" value="HTH_LYTTR"/>
    <property type="match status" value="1"/>
</dbReference>
<keyword evidence="2" id="KW-0472">Membrane</keyword>
<dbReference type="Pfam" id="PF04397">
    <property type="entry name" value="LytTR"/>
    <property type="match status" value="1"/>
</dbReference>
<protein>
    <recommendedName>
        <fullName evidence="3">HTH LytTR-type domain-containing protein</fullName>
    </recommendedName>
</protein>
<dbReference type="AlphaFoldDB" id="A0A2A4X7M4"/>
<evidence type="ECO:0000313" key="5">
    <source>
        <dbReference type="Proteomes" id="UP000218767"/>
    </source>
</evidence>
<evidence type="ECO:0000313" key="4">
    <source>
        <dbReference type="EMBL" id="PCI78628.1"/>
    </source>
</evidence>
<gene>
    <name evidence="4" type="ORF">COB20_06390</name>
</gene>
<dbReference type="InterPro" id="IPR007492">
    <property type="entry name" value="LytTR_DNA-bd_dom"/>
</dbReference>
<dbReference type="Proteomes" id="UP000218767">
    <property type="component" value="Unassembled WGS sequence"/>
</dbReference>
<evidence type="ECO:0000256" key="1">
    <source>
        <dbReference type="ARBA" id="ARBA00023012"/>
    </source>
</evidence>
<comment type="caution">
    <text evidence="4">The sequence shown here is derived from an EMBL/GenBank/DDBJ whole genome shotgun (WGS) entry which is preliminary data.</text>
</comment>
<name>A0A2A4X7M4_9GAMM</name>
<dbReference type="GO" id="GO:0003677">
    <property type="term" value="F:DNA binding"/>
    <property type="evidence" value="ECO:0007669"/>
    <property type="project" value="InterPro"/>
</dbReference>
<dbReference type="Gene3D" id="2.40.50.1020">
    <property type="entry name" value="LytTr DNA-binding domain"/>
    <property type="match status" value="1"/>
</dbReference>
<sequence>MSQNVAKGHNLAFPSAALLRSALLEPWSVNVGLVLSLTLMFTVSDAFETESLAMLHSITLWAVVSLLMVLQTCLTHRLFLSFFSRTPLSRLFAASLALLATVLLMTVELHFLKFTPLLPKEPDPFFEFVFFVAQPVFAAGCLTLLSQSNAIQKYVDFLQHRRLAGPGRFDDLEELSSILLRHEVLRVSAQDHYLEIVCADQKVLLRGRMKDALSTLALCKGVQIHRSHWVASAHVKEVRRCGRDVRLLLSDGAEVPVARSRSREIIQFYESSV</sequence>
<dbReference type="SMART" id="SM00850">
    <property type="entry name" value="LytTR"/>
    <property type="match status" value="1"/>
</dbReference>